<proteinExistence type="predicted"/>
<evidence type="ECO:0000256" key="1">
    <source>
        <dbReference type="SAM" id="Coils"/>
    </source>
</evidence>
<feature type="coiled-coil region" evidence="1">
    <location>
        <begin position="2"/>
        <end position="29"/>
    </location>
</feature>
<name>A0A7W9SPH4_ARMRO</name>
<keyword evidence="3" id="KW-1185">Reference proteome</keyword>
<gene>
    <name evidence="2" type="ORF">HNQ39_002187</name>
</gene>
<organism evidence="2 3">
    <name type="scientific">Armatimonas rosea</name>
    <dbReference type="NCBI Taxonomy" id="685828"/>
    <lineage>
        <taxon>Bacteria</taxon>
        <taxon>Bacillati</taxon>
        <taxon>Armatimonadota</taxon>
        <taxon>Armatimonadia</taxon>
        <taxon>Armatimonadales</taxon>
        <taxon>Armatimonadaceae</taxon>
        <taxon>Armatimonas</taxon>
    </lineage>
</organism>
<accession>A0A7W9SPH4</accession>
<protein>
    <submittedName>
        <fullName evidence="2">Uncharacterized protein</fullName>
    </submittedName>
</protein>
<dbReference type="EMBL" id="JACHGW010000002">
    <property type="protein sequence ID" value="MBB6050396.1"/>
    <property type="molecule type" value="Genomic_DNA"/>
</dbReference>
<dbReference type="AlphaFoldDB" id="A0A7W9SPH4"/>
<dbReference type="RefSeq" id="WP_184195267.1">
    <property type="nucleotide sequence ID" value="NZ_JACHGW010000002.1"/>
</dbReference>
<reference evidence="2 3" key="1">
    <citation type="submission" date="2020-08" db="EMBL/GenBank/DDBJ databases">
        <title>Genomic Encyclopedia of Type Strains, Phase IV (KMG-IV): sequencing the most valuable type-strain genomes for metagenomic binning, comparative biology and taxonomic classification.</title>
        <authorList>
            <person name="Goeker M."/>
        </authorList>
    </citation>
    <scope>NUCLEOTIDE SEQUENCE [LARGE SCALE GENOMIC DNA]</scope>
    <source>
        <strain evidence="2 3">DSM 23562</strain>
    </source>
</reference>
<evidence type="ECO:0000313" key="3">
    <source>
        <dbReference type="Proteomes" id="UP000520814"/>
    </source>
</evidence>
<keyword evidence="1" id="KW-0175">Coiled coil</keyword>
<comment type="caution">
    <text evidence="2">The sequence shown here is derived from an EMBL/GenBank/DDBJ whole genome shotgun (WGS) entry which is preliminary data.</text>
</comment>
<sequence length="67" mass="7860">MPQTIEERVALIEEELKELRQQLPAAQKTGWRSLLGTFDDDPAFDEIIRLGKEYRNSQIPNYDEKQP</sequence>
<dbReference type="Proteomes" id="UP000520814">
    <property type="component" value="Unassembled WGS sequence"/>
</dbReference>
<evidence type="ECO:0000313" key="2">
    <source>
        <dbReference type="EMBL" id="MBB6050396.1"/>
    </source>
</evidence>